<dbReference type="PANTHER" id="PTHR32440:SF11">
    <property type="entry name" value="METALLOPHOSPHOESTERASE DOMAIN-CONTAINING PROTEIN"/>
    <property type="match status" value="1"/>
</dbReference>
<dbReference type="AlphaFoldDB" id="A0A0R1SDF9"/>
<accession>A0A0R1SDF9</accession>
<keyword evidence="2" id="KW-1185">Reference proteome</keyword>
<proteinExistence type="predicted"/>
<dbReference type="PANTHER" id="PTHR32440">
    <property type="entry name" value="PHOSPHATASE DCR2-RELATED-RELATED"/>
    <property type="match status" value="1"/>
</dbReference>
<dbReference type="GO" id="GO:0016788">
    <property type="term" value="F:hydrolase activity, acting on ester bonds"/>
    <property type="evidence" value="ECO:0007669"/>
    <property type="project" value="TreeGrafter"/>
</dbReference>
<dbReference type="eggNOG" id="COG1409">
    <property type="taxonomic scope" value="Bacteria"/>
</dbReference>
<evidence type="ECO:0000313" key="2">
    <source>
        <dbReference type="Proteomes" id="UP000051647"/>
    </source>
</evidence>
<gene>
    <name evidence="1" type="ORF">FC27_GL002032</name>
</gene>
<sequence length="150" mass="16968">MSGIAALIRTGPRLTIEPEQIQWFLNLPYLRSKKNVDIGFMHIPLPEYRMAAENITSGKFGENVCAPKVNSGLFYALLRNKNVKALFAGHDHNNNFSSTLDGIELNYGNTTGYNCYGDLTRGCVEINLYPDKIEKFVITFESMEEISRVR</sequence>
<reference evidence="1 2" key="1">
    <citation type="journal article" date="2015" name="Genome Announc.">
        <title>Expanding the biotechnology potential of lactobacilli through comparative genomics of 213 strains and associated genera.</title>
        <authorList>
            <person name="Sun Z."/>
            <person name="Harris H.M."/>
            <person name="McCann A."/>
            <person name="Guo C."/>
            <person name="Argimon S."/>
            <person name="Zhang W."/>
            <person name="Yang X."/>
            <person name="Jeffery I.B."/>
            <person name="Cooney J.C."/>
            <person name="Kagawa T.F."/>
            <person name="Liu W."/>
            <person name="Song Y."/>
            <person name="Salvetti E."/>
            <person name="Wrobel A."/>
            <person name="Rasinkangas P."/>
            <person name="Parkhill J."/>
            <person name="Rea M.C."/>
            <person name="O'Sullivan O."/>
            <person name="Ritari J."/>
            <person name="Douillard F.P."/>
            <person name="Paul Ross R."/>
            <person name="Yang R."/>
            <person name="Briner A.E."/>
            <person name="Felis G.E."/>
            <person name="de Vos W.M."/>
            <person name="Barrangou R."/>
            <person name="Klaenhammer T.R."/>
            <person name="Caufield P.W."/>
            <person name="Cui Y."/>
            <person name="Zhang H."/>
            <person name="O'Toole P.W."/>
        </authorList>
    </citation>
    <scope>NUCLEOTIDE SEQUENCE [LARGE SCALE GENOMIC DNA]</scope>
    <source>
        <strain evidence="1 2">DSM 14857</strain>
    </source>
</reference>
<organism evidence="1 2">
    <name type="scientific">Companilactobacillus versmoldensis DSM 14857 = KCTC 3814</name>
    <dbReference type="NCBI Taxonomy" id="1423815"/>
    <lineage>
        <taxon>Bacteria</taxon>
        <taxon>Bacillati</taxon>
        <taxon>Bacillota</taxon>
        <taxon>Bacilli</taxon>
        <taxon>Lactobacillales</taxon>
        <taxon>Lactobacillaceae</taxon>
        <taxon>Companilactobacillus</taxon>
    </lineage>
</organism>
<dbReference type="InterPro" id="IPR029052">
    <property type="entry name" value="Metallo-depent_PP-like"/>
</dbReference>
<dbReference type="Proteomes" id="UP000051647">
    <property type="component" value="Unassembled WGS sequence"/>
</dbReference>
<dbReference type="SUPFAM" id="SSF56300">
    <property type="entry name" value="Metallo-dependent phosphatases"/>
    <property type="match status" value="1"/>
</dbReference>
<dbReference type="EMBL" id="AZFA01000007">
    <property type="protein sequence ID" value="KRL67185.1"/>
    <property type="molecule type" value="Genomic_DNA"/>
</dbReference>
<dbReference type="PATRIC" id="fig|1423815.3.peg.2085"/>
<evidence type="ECO:0000313" key="1">
    <source>
        <dbReference type="EMBL" id="KRL67185.1"/>
    </source>
</evidence>
<comment type="caution">
    <text evidence="1">The sequence shown here is derived from an EMBL/GenBank/DDBJ whole genome shotgun (WGS) entry which is preliminary data.</text>
</comment>
<dbReference type="GO" id="GO:0005737">
    <property type="term" value="C:cytoplasm"/>
    <property type="evidence" value="ECO:0007669"/>
    <property type="project" value="TreeGrafter"/>
</dbReference>
<protein>
    <submittedName>
        <fullName evidence="1">Metallophosphoesterase</fullName>
    </submittedName>
</protein>
<name>A0A0R1SDF9_9LACO</name>
<dbReference type="STRING" id="1423815.FC27_GL002032"/>